<gene>
    <name evidence="12" type="ORF">DSCW_58540</name>
</gene>
<sequence length="326" mass="35033">MSSLFVTQSSNQPRPVNVAAGSDASEKTMSNTDSKMLEGNPAYDRRRKLTQGIFFFLFRAAAAANGVALLVIVYFMVANGWRAISWEFLTQPPMESMTKGGILPCIVGTFCLSFGAIIVALPIGIASAIYLNEYARPGKMVRLIRLGINNLAGVPSVVFGLFGLAFFVVILKMGVSIAAGALTLGAMSLPVIIGSTEEALKAVPDTYREASLGLGATKWQTIWRVVLPSALPGILTGAILGISRAAGETAPIMFTGAVFFTPKLPTSIFNEVMALPYHIYVLATAGTEIEKTRHLQYGTAIVLIALVLGMNLLAIFWRARLRKRLQ</sequence>
<feature type="transmembrane region" description="Helical" evidence="9">
    <location>
        <begin position="101"/>
        <end position="131"/>
    </location>
</feature>
<dbReference type="CDD" id="cd06261">
    <property type="entry name" value="TM_PBP2"/>
    <property type="match status" value="1"/>
</dbReference>
<keyword evidence="4" id="KW-0813">Transport</keyword>
<evidence type="ECO:0000256" key="4">
    <source>
        <dbReference type="ARBA" id="ARBA00022448"/>
    </source>
</evidence>
<dbReference type="Proteomes" id="UP000427769">
    <property type="component" value="Chromosome"/>
</dbReference>
<dbReference type="NCBIfam" id="TIGR00974">
    <property type="entry name" value="3a0107s02c"/>
    <property type="match status" value="1"/>
</dbReference>
<feature type="transmembrane region" description="Helical" evidence="9">
    <location>
        <begin position="297"/>
        <end position="317"/>
    </location>
</feature>
<evidence type="ECO:0000256" key="5">
    <source>
        <dbReference type="ARBA" id="ARBA00022475"/>
    </source>
</evidence>
<dbReference type="PROSITE" id="PS50928">
    <property type="entry name" value="ABC_TM1"/>
    <property type="match status" value="1"/>
</dbReference>
<dbReference type="GO" id="GO:0005315">
    <property type="term" value="F:phosphate transmembrane transporter activity"/>
    <property type="evidence" value="ECO:0007669"/>
    <property type="project" value="InterPro"/>
</dbReference>
<evidence type="ECO:0000313" key="12">
    <source>
        <dbReference type="EMBL" id="BBO78437.1"/>
    </source>
</evidence>
<protein>
    <recommendedName>
        <fullName evidence="3 9">Phosphate transport system permease protein PstA</fullName>
    </recommendedName>
</protein>
<evidence type="ECO:0000256" key="6">
    <source>
        <dbReference type="ARBA" id="ARBA00022692"/>
    </source>
</evidence>
<dbReference type="AlphaFoldDB" id="A0A5K7ZPH7"/>
<proteinExistence type="inferred from homology"/>
<evidence type="ECO:0000256" key="1">
    <source>
        <dbReference type="ARBA" id="ARBA00004651"/>
    </source>
</evidence>
<keyword evidence="5 9" id="KW-1003">Cell membrane</keyword>
<evidence type="ECO:0000313" key="13">
    <source>
        <dbReference type="Proteomes" id="UP000427769"/>
    </source>
</evidence>
<dbReference type="PANTHER" id="PTHR43470:SF3">
    <property type="entry name" value="PHOSPHATE TRANSPORT SYSTEM PERMEASE PROTEIN PSTA-RELATED"/>
    <property type="match status" value="1"/>
</dbReference>
<feature type="domain" description="ABC transmembrane type-1" evidence="11">
    <location>
        <begin position="106"/>
        <end position="314"/>
    </location>
</feature>
<dbReference type="InterPro" id="IPR035906">
    <property type="entry name" value="MetI-like_sf"/>
</dbReference>
<evidence type="ECO:0000256" key="10">
    <source>
        <dbReference type="SAM" id="MobiDB-lite"/>
    </source>
</evidence>
<dbReference type="GO" id="GO:0005886">
    <property type="term" value="C:plasma membrane"/>
    <property type="evidence" value="ECO:0007669"/>
    <property type="project" value="UniProtKB-SubCell"/>
</dbReference>
<feature type="compositionally biased region" description="Polar residues" evidence="10">
    <location>
        <begin position="1"/>
        <end position="14"/>
    </location>
</feature>
<dbReference type="GO" id="GO:0035435">
    <property type="term" value="P:phosphate ion transmembrane transport"/>
    <property type="evidence" value="ECO:0007669"/>
    <property type="project" value="InterPro"/>
</dbReference>
<dbReference type="KEGG" id="dwd:DSCW_58540"/>
<feature type="transmembrane region" description="Helical" evidence="9">
    <location>
        <begin position="221"/>
        <end position="243"/>
    </location>
</feature>
<feature type="transmembrane region" description="Helical" evidence="9">
    <location>
        <begin position="151"/>
        <end position="171"/>
    </location>
</feature>
<evidence type="ECO:0000256" key="7">
    <source>
        <dbReference type="ARBA" id="ARBA00022989"/>
    </source>
</evidence>
<keyword evidence="13" id="KW-1185">Reference proteome</keyword>
<dbReference type="InterPro" id="IPR000515">
    <property type="entry name" value="MetI-like"/>
</dbReference>
<accession>A0A5K7ZPH7</accession>
<dbReference type="Pfam" id="PF00528">
    <property type="entry name" value="BPD_transp_1"/>
    <property type="match status" value="1"/>
</dbReference>
<keyword evidence="7 9" id="KW-1133">Transmembrane helix</keyword>
<feature type="transmembrane region" description="Helical" evidence="9">
    <location>
        <begin position="177"/>
        <end position="200"/>
    </location>
</feature>
<feature type="region of interest" description="Disordered" evidence="10">
    <location>
        <begin position="1"/>
        <end position="37"/>
    </location>
</feature>
<dbReference type="SUPFAM" id="SSF161098">
    <property type="entry name" value="MetI-like"/>
    <property type="match status" value="1"/>
</dbReference>
<evidence type="ECO:0000256" key="9">
    <source>
        <dbReference type="RuleBase" id="RU363043"/>
    </source>
</evidence>
<name>A0A5K7ZPH7_9BACT</name>
<comment type="similarity">
    <text evidence="2 9">Belongs to the binding-protein-dependent transport system permease family. CysTW subfamily.</text>
</comment>
<dbReference type="PANTHER" id="PTHR43470">
    <property type="entry name" value="PHOSPHATE TRANSPORT SYSTEM PERMEASE PROTEIN PSTA-RELATED"/>
    <property type="match status" value="1"/>
</dbReference>
<organism evidence="12 13">
    <name type="scientific">Desulfosarcina widdelii</name>
    <dbReference type="NCBI Taxonomy" id="947919"/>
    <lineage>
        <taxon>Bacteria</taxon>
        <taxon>Pseudomonadati</taxon>
        <taxon>Thermodesulfobacteriota</taxon>
        <taxon>Desulfobacteria</taxon>
        <taxon>Desulfobacterales</taxon>
        <taxon>Desulfosarcinaceae</taxon>
        <taxon>Desulfosarcina</taxon>
    </lineage>
</organism>
<dbReference type="Gene3D" id="1.10.3720.10">
    <property type="entry name" value="MetI-like"/>
    <property type="match status" value="1"/>
</dbReference>
<dbReference type="InterPro" id="IPR005672">
    <property type="entry name" value="Phosphate_PstA"/>
</dbReference>
<keyword evidence="8 9" id="KW-0472">Membrane</keyword>
<keyword evidence="6 9" id="KW-0812">Transmembrane</keyword>
<evidence type="ECO:0000256" key="3">
    <source>
        <dbReference type="ARBA" id="ARBA00016864"/>
    </source>
</evidence>
<evidence type="ECO:0000256" key="8">
    <source>
        <dbReference type="ARBA" id="ARBA00023136"/>
    </source>
</evidence>
<feature type="transmembrane region" description="Helical" evidence="9">
    <location>
        <begin position="53"/>
        <end position="81"/>
    </location>
</feature>
<dbReference type="EMBL" id="AP021875">
    <property type="protein sequence ID" value="BBO78437.1"/>
    <property type="molecule type" value="Genomic_DNA"/>
</dbReference>
<comment type="subcellular location">
    <subcellularLocation>
        <location evidence="1 9">Cell membrane</location>
        <topology evidence="1 9">Multi-pass membrane protein</topology>
    </subcellularLocation>
</comment>
<evidence type="ECO:0000259" key="11">
    <source>
        <dbReference type="PROSITE" id="PS50928"/>
    </source>
</evidence>
<evidence type="ECO:0000256" key="2">
    <source>
        <dbReference type="ARBA" id="ARBA00007069"/>
    </source>
</evidence>
<dbReference type="RefSeq" id="WP_231715594.1">
    <property type="nucleotide sequence ID" value="NZ_AP021875.1"/>
</dbReference>
<reference evidence="12 13" key="1">
    <citation type="submission" date="2019-11" db="EMBL/GenBank/DDBJ databases">
        <title>Comparative genomics of hydrocarbon-degrading Desulfosarcina strains.</title>
        <authorList>
            <person name="Watanabe M."/>
            <person name="Kojima H."/>
            <person name="Fukui M."/>
        </authorList>
    </citation>
    <scope>NUCLEOTIDE SEQUENCE [LARGE SCALE GENOMIC DNA]</scope>
    <source>
        <strain evidence="12 13">PP31</strain>
    </source>
</reference>